<name>A0ABV4YLB7_9BACI</name>
<dbReference type="EMBL" id="JAROBZ020000001">
    <property type="protein sequence ID" value="MFB3165651.1"/>
    <property type="molecule type" value="Genomic_DNA"/>
</dbReference>
<keyword evidence="2" id="KW-0472">Membrane</keyword>
<dbReference type="Pfam" id="PF26347">
    <property type="entry name" value="YtrI_sporulation"/>
    <property type="match status" value="1"/>
</dbReference>
<dbReference type="Proteomes" id="UP001241748">
    <property type="component" value="Unassembled WGS sequence"/>
</dbReference>
<keyword evidence="2" id="KW-0812">Transmembrane</keyword>
<protein>
    <submittedName>
        <fullName evidence="4">Sporulation membrane protein YtrI</fullName>
    </submittedName>
</protein>
<feature type="transmembrane region" description="Helical" evidence="2">
    <location>
        <begin position="15"/>
        <end position="37"/>
    </location>
</feature>
<gene>
    <name evidence="4" type="primary">ytrI</name>
    <name evidence="4" type="ORF">P5G62_000670</name>
</gene>
<proteinExistence type="predicted"/>
<evidence type="ECO:0000313" key="5">
    <source>
        <dbReference type="Proteomes" id="UP001241748"/>
    </source>
</evidence>
<keyword evidence="1" id="KW-0175">Coiled coil</keyword>
<organism evidence="4 5">
    <name type="scientific">Neobacillus driksii</name>
    <dbReference type="NCBI Taxonomy" id="3035913"/>
    <lineage>
        <taxon>Bacteria</taxon>
        <taxon>Bacillati</taxon>
        <taxon>Bacillota</taxon>
        <taxon>Bacilli</taxon>
        <taxon>Bacillales</taxon>
        <taxon>Bacillaceae</taxon>
        <taxon>Neobacillus</taxon>
    </lineage>
</organism>
<keyword evidence="5" id="KW-1185">Reference proteome</keyword>
<dbReference type="InterPro" id="IPR048198">
    <property type="entry name" value="YtrI"/>
</dbReference>
<dbReference type="NCBIfam" id="NF041479">
    <property type="entry name" value="spor_membprot_YtrI"/>
    <property type="match status" value="1"/>
</dbReference>
<feature type="domain" description="Sporulation membrane protein YtrI C-terminal" evidence="3">
    <location>
        <begin position="80"/>
        <end position="164"/>
    </location>
</feature>
<evidence type="ECO:0000259" key="3">
    <source>
        <dbReference type="Pfam" id="PF26347"/>
    </source>
</evidence>
<comment type="caution">
    <text evidence="4">The sequence shown here is derived from an EMBL/GenBank/DDBJ whole genome shotgun (WGS) entry which is preliminary data.</text>
</comment>
<keyword evidence="2" id="KW-1133">Transmembrane helix</keyword>
<dbReference type="InterPro" id="IPR058620">
    <property type="entry name" value="YtrI_C"/>
</dbReference>
<evidence type="ECO:0000256" key="1">
    <source>
        <dbReference type="SAM" id="Coils"/>
    </source>
</evidence>
<reference evidence="4 5" key="1">
    <citation type="submission" date="2024-05" db="EMBL/GenBank/DDBJ databases">
        <authorList>
            <person name="Venkateswaran K."/>
        </authorList>
    </citation>
    <scope>NUCLEOTIDE SEQUENCE [LARGE SCALE GENOMIC DNA]</scope>
    <source>
        <strain evidence="4 5">179-C4-2-HS</strain>
    </source>
</reference>
<evidence type="ECO:0000256" key="2">
    <source>
        <dbReference type="SAM" id="Phobius"/>
    </source>
</evidence>
<accession>A0ABV4YLB7</accession>
<feature type="coiled-coil region" evidence="1">
    <location>
        <begin position="38"/>
        <end position="72"/>
    </location>
</feature>
<sequence length="167" mass="19914">MRIPPYYRRPSWQRFFAGMAIGGAISWCIFIYIFGVWQEKHTALIDKQSEKIIDLENEKKIWQEEYKEINKRTIEQLTTQKINVKIINGEKYKLDMLSVSEIEDSVKDDISMMLAKDIDTVYKSKELIKKIIQNKPVKLNDKRYKLKVKEMVIFTTLSIQLEIEFEQ</sequence>
<dbReference type="RefSeq" id="WP_306076207.1">
    <property type="nucleotide sequence ID" value="NZ_JAROBZ020000001.1"/>
</dbReference>
<evidence type="ECO:0000313" key="4">
    <source>
        <dbReference type="EMBL" id="MFB3165651.1"/>
    </source>
</evidence>